<dbReference type="PANTHER" id="PTHR33285">
    <property type="entry name" value="PHYTOSULFOKINES 3"/>
    <property type="match status" value="1"/>
</dbReference>
<feature type="signal peptide" evidence="9">
    <location>
        <begin position="1"/>
        <end position="26"/>
    </location>
</feature>
<evidence type="ECO:0000256" key="8">
    <source>
        <dbReference type="ARBA" id="ARBA00023030"/>
    </source>
</evidence>
<dbReference type="InterPro" id="IPR009438">
    <property type="entry name" value="Phytosulfokine"/>
</dbReference>
<dbReference type="PANTHER" id="PTHR33285:SF22">
    <property type="entry name" value="PHYTOSULFOKINES 6-RELATED"/>
    <property type="match status" value="1"/>
</dbReference>
<evidence type="ECO:0000256" key="7">
    <source>
        <dbReference type="ARBA" id="ARBA00022782"/>
    </source>
</evidence>
<dbReference type="Proteomes" id="UP001141552">
    <property type="component" value="Unassembled WGS sequence"/>
</dbReference>
<dbReference type="GO" id="GO:0008083">
    <property type="term" value="F:growth factor activity"/>
    <property type="evidence" value="ECO:0007669"/>
    <property type="project" value="UniProtKB-UniRule"/>
</dbReference>
<keyword evidence="6 9" id="KW-0732">Signal</keyword>
<evidence type="ECO:0000256" key="4">
    <source>
        <dbReference type="ARBA" id="ARBA00022525"/>
    </source>
</evidence>
<proteinExistence type="inferred from homology"/>
<comment type="similarity">
    <text evidence="2 9">Belongs to the phytosulfokine family.</text>
</comment>
<comment type="caution">
    <text evidence="10">The sequence shown here is derived from an EMBL/GenBank/DDBJ whole genome shotgun (WGS) entry which is preliminary data.</text>
</comment>
<evidence type="ECO:0000256" key="6">
    <source>
        <dbReference type="ARBA" id="ARBA00022729"/>
    </source>
</evidence>
<dbReference type="Pfam" id="PF06404">
    <property type="entry name" value="PSK"/>
    <property type="match status" value="1"/>
</dbReference>
<comment type="PTM">
    <text evidence="9">Sulfation is important for activity and for the binding to a putative membrane receptor.</text>
</comment>
<name>A0A9Q0FBJ8_9ROSI</name>
<keyword evidence="5 9" id="KW-0765">Sulfation</keyword>
<organism evidence="10 11">
    <name type="scientific">Turnera subulata</name>
    <dbReference type="NCBI Taxonomy" id="218843"/>
    <lineage>
        <taxon>Eukaryota</taxon>
        <taxon>Viridiplantae</taxon>
        <taxon>Streptophyta</taxon>
        <taxon>Embryophyta</taxon>
        <taxon>Tracheophyta</taxon>
        <taxon>Spermatophyta</taxon>
        <taxon>Magnoliopsida</taxon>
        <taxon>eudicotyledons</taxon>
        <taxon>Gunneridae</taxon>
        <taxon>Pentapetalae</taxon>
        <taxon>rosids</taxon>
        <taxon>fabids</taxon>
        <taxon>Malpighiales</taxon>
        <taxon>Passifloraceae</taxon>
        <taxon>Turnera</taxon>
    </lineage>
</organism>
<keyword evidence="4 9" id="KW-0964">Secreted</keyword>
<dbReference type="AlphaFoldDB" id="A0A9Q0FBJ8"/>
<dbReference type="GO" id="GO:0008283">
    <property type="term" value="P:cell population proliferation"/>
    <property type="evidence" value="ECO:0007669"/>
    <property type="project" value="UniProtKB-UniRule"/>
</dbReference>
<dbReference type="GO" id="GO:0005576">
    <property type="term" value="C:extracellular region"/>
    <property type="evidence" value="ECO:0007669"/>
    <property type="project" value="UniProtKB-SubCell"/>
</dbReference>
<accession>A0A9Q0FBJ8</accession>
<comment type="function">
    <text evidence="9">Promotes plant cell differentiation, organogenesis and somatic embryogenesis as well as cell proliferation.</text>
</comment>
<evidence type="ECO:0000256" key="3">
    <source>
        <dbReference type="ARBA" id="ARBA00022473"/>
    </source>
</evidence>
<sequence length="99" mass="11245">MKQGLHYSVLLLFLLLLVIHSSMLSARSMVNNQELQVEATAKRITTQDSTGELEGSTLSAEELMGLDHQMCENGDEECLERRIIAEAHLDYIYTQRHKP</sequence>
<dbReference type="OrthoDB" id="844663at2759"/>
<keyword evidence="7 9" id="KW-0221">Differentiation</keyword>
<comment type="PTM">
    <text evidence="9">PSK-alpha is produced by endopeptidase digestion. PSK-beta is produced from PSK-alpha by exopeptidase digestion.</text>
</comment>
<gene>
    <name evidence="10" type="ORF">Tsubulata_014953</name>
</gene>
<protein>
    <recommendedName>
        <fullName evidence="9">Phytosulfokine</fullName>
    </recommendedName>
    <component>
        <recommendedName>
            <fullName evidence="9">Phytosulfokine-alpha</fullName>
            <shortName evidence="9">PSK-alpha</shortName>
            <shortName evidence="9">Phytosulfokine-a</shortName>
        </recommendedName>
    </component>
    <component>
        <recommendedName>
            <fullName evidence="9">Phytosulfokine-beta</fullName>
            <shortName evidence="9">PSK-beta</shortName>
            <shortName evidence="9">Phytosulfokine-b</shortName>
        </recommendedName>
    </component>
</protein>
<keyword evidence="11" id="KW-1185">Reference proteome</keyword>
<evidence type="ECO:0000256" key="5">
    <source>
        <dbReference type="ARBA" id="ARBA00022641"/>
    </source>
</evidence>
<reference evidence="10" key="2">
    <citation type="journal article" date="2023" name="Plants (Basel)">
        <title>Annotation of the Turnera subulata (Passifloraceae) Draft Genome Reveals the S-Locus Evolved after the Divergence of Turneroideae from Passifloroideae in a Stepwise Manner.</title>
        <authorList>
            <person name="Henning P.M."/>
            <person name="Roalson E.H."/>
            <person name="Mir W."/>
            <person name="McCubbin A.G."/>
            <person name="Shore J.S."/>
        </authorList>
    </citation>
    <scope>NUCLEOTIDE SEQUENCE</scope>
    <source>
        <strain evidence="10">F60SS</strain>
    </source>
</reference>
<feature type="chain" id="PRO_5040532836" description="Phytosulfokine" evidence="9">
    <location>
        <begin position="27"/>
        <end position="99"/>
    </location>
</feature>
<evidence type="ECO:0000313" key="10">
    <source>
        <dbReference type="EMBL" id="KAJ4827362.1"/>
    </source>
</evidence>
<reference evidence="10" key="1">
    <citation type="submission" date="2022-02" db="EMBL/GenBank/DDBJ databases">
        <authorList>
            <person name="Henning P.M."/>
            <person name="McCubbin A.G."/>
            <person name="Shore J.S."/>
        </authorList>
    </citation>
    <scope>NUCLEOTIDE SEQUENCE</scope>
    <source>
        <strain evidence="10">F60SS</strain>
        <tissue evidence="10">Leaves</tissue>
    </source>
</reference>
<dbReference type="GO" id="GO:0030154">
    <property type="term" value="P:cell differentiation"/>
    <property type="evidence" value="ECO:0007669"/>
    <property type="project" value="UniProtKB-UniRule"/>
</dbReference>
<evidence type="ECO:0000256" key="1">
    <source>
        <dbReference type="ARBA" id="ARBA00004613"/>
    </source>
</evidence>
<evidence type="ECO:0000256" key="9">
    <source>
        <dbReference type="RuleBase" id="RU368031"/>
    </source>
</evidence>
<comment type="subcellular location">
    <subcellularLocation>
        <location evidence="1 9">Secreted</location>
    </subcellularLocation>
</comment>
<dbReference type="EMBL" id="JAKUCV010006429">
    <property type="protein sequence ID" value="KAJ4827362.1"/>
    <property type="molecule type" value="Genomic_DNA"/>
</dbReference>
<keyword evidence="3 9" id="KW-0217">Developmental protein</keyword>
<evidence type="ECO:0000313" key="11">
    <source>
        <dbReference type="Proteomes" id="UP001141552"/>
    </source>
</evidence>
<evidence type="ECO:0000256" key="2">
    <source>
        <dbReference type="ARBA" id="ARBA00010781"/>
    </source>
</evidence>
<keyword evidence="8 9" id="KW-0339">Growth factor</keyword>